<dbReference type="EMBL" id="UNOZ01000013">
    <property type="protein sequence ID" value="SYX89586.1"/>
    <property type="molecule type" value="Genomic_DNA"/>
</dbReference>
<proteinExistence type="predicted"/>
<accession>A0A383RSW3</accession>
<name>A0A383RSW3_9PSED</name>
<dbReference type="InterPro" id="IPR008861">
    <property type="entry name" value="GpX-like"/>
</dbReference>
<organism evidence="1 2">
    <name type="scientific">Pseudomonas reidholzensis</name>
    <dbReference type="NCBI Taxonomy" id="1785162"/>
    <lineage>
        <taxon>Bacteria</taxon>
        <taxon>Pseudomonadati</taxon>
        <taxon>Pseudomonadota</taxon>
        <taxon>Gammaproteobacteria</taxon>
        <taxon>Pseudomonadales</taxon>
        <taxon>Pseudomonadaceae</taxon>
        <taxon>Pseudomonas</taxon>
    </lineage>
</organism>
<evidence type="ECO:0000313" key="2">
    <source>
        <dbReference type="Proteomes" id="UP000263595"/>
    </source>
</evidence>
<sequence>MTCRTSDGDLLDTLCNHYYGHLSGTVEAVLEANQGLSDEAQPYRAGLIIRFPDLPTAETEQVMLWD</sequence>
<evidence type="ECO:0000313" key="1">
    <source>
        <dbReference type="EMBL" id="SYX89586.1"/>
    </source>
</evidence>
<gene>
    <name evidence="1" type="ORF">CCOS865_01840</name>
</gene>
<dbReference type="Proteomes" id="UP000263595">
    <property type="component" value="Unassembled WGS sequence"/>
</dbReference>
<reference evidence="2" key="1">
    <citation type="submission" date="2018-08" db="EMBL/GenBank/DDBJ databases">
        <authorList>
            <person name="Blom J."/>
        </authorList>
    </citation>
    <scope>NUCLEOTIDE SEQUENCE [LARGE SCALE GENOMIC DNA]</scope>
    <source>
        <strain evidence="2">CCOS 865</strain>
    </source>
</reference>
<dbReference type="Pfam" id="PF05489">
    <property type="entry name" value="Phage_tail_X"/>
    <property type="match status" value="1"/>
</dbReference>
<dbReference type="AlphaFoldDB" id="A0A383RSW3"/>
<protein>
    <submittedName>
        <fullName evidence="1">Tail protein X</fullName>
    </submittedName>
</protein>
<keyword evidence="2" id="KW-1185">Reference proteome</keyword>